<accession>A0A1I4EFE1</accession>
<reference evidence="3" key="1">
    <citation type="submission" date="2016-10" db="EMBL/GenBank/DDBJ databases">
        <authorList>
            <person name="Varghese N."/>
            <person name="Submissions S."/>
        </authorList>
    </citation>
    <scope>NUCLEOTIDE SEQUENCE [LARGE SCALE GENOMIC DNA]</scope>
    <source>
        <strain evidence="3">PL19</strain>
    </source>
</reference>
<dbReference type="AlphaFoldDB" id="A0A1I4EFE1"/>
<feature type="compositionally biased region" description="Basic and acidic residues" evidence="1">
    <location>
        <begin position="75"/>
        <end position="86"/>
    </location>
</feature>
<evidence type="ECO:0000256" key="1">
    <source>
        <dbReference type="SAM" id="MobiDB-lite"/>
    </source>
</evidence>
<proteinExistence type="predicted"/>
<name>A0A1I4EFE1_9ACTN</name>
<dbReference type="EMBL" id="FOSG01000012">
    <property type="protein sequence ID" value="SFL03317.1"/>
    <property type="molecule type" value="Genomic_DNA"/>
</dbReference>
<organism evidence="2 3">
    <name type="scientific">Streptomyces pini</name>
    <dbReference type="NCBI Taxonomy" id="1520580"/>
    <lineage>
        <taxon>Bacteria</taxon>
        <taxon>Bacillati</taxon>
        <taxon>Actinomycetota</taxon>
        <taxon>Actinomycetes</taxon>
        <taxon>Kitasatosporales</taxon>
        <taxon>Streptomycetaceae</taxon>
        <taxon>Streptomyces</taxon>
    </lineage>
</organism>
<gene>
    <name evidence="2" type="ORF">SAMN05192584_11210</name>
</gene>
<evidence type="ECO:0000313" key="2">
    <source>
        <dbReference type="EMBL" id="SFL03317.1"/>
    </source>
</evidence>
<protein>
    <submittedName>
        <fullName evidence="2">Uncharacterized protein</fullName>
    </submittedName>
</protein>
<sequence>MDSDGQLPLYDLVADRLKDAHTMVRAMQVPDDVRAALARRLLAVTAAAKHDLAGAARRLDRLMEDIGTGDGLLPGEREDRRADRSA</sequence>
<dbReference type="OrthoDB" id="3854751at2"/>
<feature type="region of interest" description="Disordered" evidence="1">
    <location>
        <begin position="67"/>
        <end position="86"/>
    </location>
</feature>
<evidence type="ECO:0000313" key="3">
    <source>
        <dbReference type="Proteomes" id="UP000198928"/>
    </source>
</evidence>
<keyword evidence="3" id="KW-1185">Reference proteome</keyword>
<dbReference type="RefSeq" id="WP_093850627.1">
    <property type="nucleotide sequence ID" value="NZ_FOSG01000012.1"/>
</dbReference>
<dbReference type="Proteomes" id="UP000198928">
    <property type="component" value="Unassembled WGS sequence"/>
</dbReference>